<gene>
    <name evidence="1" type="ORF">Egran_05426</name>
</gene>
<keyword evidence="2" id="KW-1185">Reference proteome</keyword>
<accession>A0A232LS04</accession>
<evidence type="ECO:0000313" key="1">
    <source>
        <dbReference type="EMBL" id="OXV06808.1"/>
    </source>
</evidence>
<dbReference type="Pfam" id="PF14388">
    <property type="entry name" value="DUF4419"/>
    <property type="match status" value="1"/>
</dbReference>
<reference evidence="1 2" key="1">
    <citation type="journal article" date="2015" name="Environ. Microbiol.">
        <title>Metagenome sequence of Elaphomyces granulatus from sporocarp tissue reveals Ascomycota ectomycorrhizal fingerprints of genome expansion and a Proteobacteria-rich microbiome.</title>
        <authorList>
            <person name="Quandt C.A."/>
            <person name="Kohler A."/>
            <person name="Hesse C.N."/>
            <person name="Sharpton T.J."/>
            <person name="Martin F."/>
            <person name="Spatafora J.W."/>
        </authorList>
    </citation>
    <scope>NUCLEOTIDE SEQUENCE [LARGE SCALE GENOMIC DNA]</scope>
    <source>
        <strain evidence="1 2">OSC145934</strain>
    </source>
</reference>
<dbReference type="InterPro" id="IPR025533">
    <property type="entry name" value="DUF4419"/>
</dbReference>
<dbReference type="EMBL" id="NPHW01005391">
    <property type="protein sequence ID" value="OXV06808.1"/>
    <property type="molecule type" value="Genomic_DNA"/>
</dbReference>
<organism evidence="1 2">
    <name type="scientific">Elaphomyces granulatus</name>
    <dbReference type="NCBI Taxonomy" id="519963"/>
    <lineage>
        <taxon>Eukaryota</taxon>
        <taxon>Fungi</taxon>
        <taxon>Dikarya</taxon>
        <taxon>Ascomycota</taxon>
        <taxon>Pezizomycotina</taxon>
        <taxon>Eurotiomycetes</taxon>
        <taxon>Eurotiomycetidae</taxon>
        <taxon>Eurotiales</taxon>
        <taxon>Elaphomycetaceae</taxon>
        <taxon>Elaphomyces</taxon>
    </lineage>
</organism>
<proteinExistence type="predicted"/>
<dbReference type="PANTHER" id="PTHR31252">
    <property type="entry name" value="DUF4419 DOMAIN-CONTAINING PROTEIN"/>
    <property type="match status" value="1"/>
</dbReference>
<name>A0A232LS04_9EURO</name>
<dbReference type="AlphaFoldDB" id="A0A232LS04"/>
<dbReference type="PANTHER" id="PTHR31252:SF11">
    <property type="entry name" value="DUF4419 DOMAIN-CONTAINING PROTEIN"/>
    <property type="match status" value="1"/>
</dbReference>
<feature type="non-terminal residue" evidence="1">
    <location>
        <position position="186"/>
    </location>
</feature>
<dbReference type="OrthoDB" id="4492694at2759"/>
<feature type="non-terminal residue" evidence="1">
    <location>
        <position position="1"/>
    </location>
</feature>
<comment type="caution">
    <text evidence="1">The sequence shown here is derived from an EMBL/GenBank/DDBJ whole genome shotgun (WGS) entry which is preliminary data.</text>
</comment>
<evidence type="ECO:0000313" key="2">
    <source>
        <dbReference type="Proteomes" id="UP000243515"/>
    </source>
</evidence>
<protein>
    <submittedName>
        <fullName evidence="1">Uncharacterized protein</fullName>
    </submittedName>
</protein>
<dbReference type="Proteomes" id="UP000243515">
    <property type="component" value="Unassembled WGS sequence"/>
</dbReference>
<sequence length="186" mass="20750">SDWDALLTRIELLPKLGPETTQWYRLLKPVLTRFVGAFDSPESSETKNFWQTIVHYSAGGSGPSYVSGWITAFCFWDWEGRSLFTSGQGNAQWTVLDGVRYHRVDTNNVPPGFASVPVKLDDNGDEYDTVMVAGSVGIRATSSGELLTPSKFDNPGITIELDTLQSESGWWMYEKKKGPMELTVPF</sequence>